<accession>A0ABT7TLA8</accession>
<reference evidence="2 3" key="1">
    <citation type="submission" date="2023-06" db="EMBL/GenBank/DDBJ databases">
        <authorList>
            <person name="Feng G."/>
            <person name="Li J."/>
            <person name="Zhu H."/>
        </authorList>
    </citation>
    <scope>NUCLEOTIDE SEQUENCE [LARGE SCALE GENOMIC DNA]</scope>
    <source>
        <strain evidence="2 3">RHCKG28</strain>
    </source>
</reference>
<evidence type="ECO:0000313" key="3">
    <source>
        <dbReference type="Proteomes" id="UP001236404"/>
    </source>
</evidence>
<protein>
    <submittedName>
        <fullName evidence="2">Uncharacterized protein</fullName>
    </submittedName>
</protein>
<keyword evidence="1" id="KW-0472">Membrane</keyword>
<keyword evidence="3" id="KW-1185">Reference proteome</keyword>
<dbReference type="RefSeq" id="WP_289471866.1">
    <property type="nucleotide sequence ID" value="NZ_JAUCMN010000001.1"/>
</dbReference>
<comment type="caution">
    <text evidence="2">The sequence shown here is derived from an EMBL/GenBank/DDBJ whole genome shotgun (WGS) entry which is preliminary data.</text>
</comment>
<feature type="transmembrane region" description="Helical" evidence="1">
    <location>
        <begin position="51"/>
        <end position="72"/>
    </location>
</feature>
<keyword evidence="1" id="KW-0812">Transmembrane</keyword>
<evidence type="ECO:0000313" key="2">
    <source>
        <dbReference type="EMBL" id="MDM7890377.1"/>
    </source>
</evidence>
<dbReference type="Proteomes" id="UP001236404">
    <property type="component" value="Unassembled WGS sequence"/>
</dbReference>
<dbReference type="EMBL" id="JAUCMN010000001">
    <property type="protein sequence ID" value="MDM7890377.1"/>
    <property type="molecule type" value="Genomic_DNA"/>
</dbReference>
<evidence type="ECO:0000256" key="1">
    <source>
        <dbReference type="SAM" id="Phobius"/>
    </source>
</evidence>
<proteinExistence type="predicted"/>
<sequence length="202" mass="20971">MTSTRHGHPSTLIRYPREIAAAVTLRAACAALVAAPRGDGAAPDELDRRRAIVVATACGALATRFAMIRFLAARGAPDPRRVAPFDPFHDPTPPALGGSGPAPDRARVRLAGDRCASAWRVWRADGAPPGDVAIGAAGALALGSWCAWAVGSSARAEVRARHAIDTRPDDPFAWLVLRSVRAGCAPAWWGSPAGRTGSSTVG</sequence>
<gene>
    <name evidence="2" type="ORF">QUG93_01630</name>
</gene>
<organism evidence="2 3">
    <name type="scientific">Curtobacterium caseinilyticum</name>
    <dbReference type="NCBI Taxonomy" id="3055137"/>
    <lineage>
        <taxon>Bacteria</taxon>
        <taxon>Bacillati</taxon>
        <taxon>Actinomycetota</taxon>
        <taxon>Actinomycetes</taxon>
        <taxon>Micrococcales</taxon>
        <taxon>Microbacteriaceae</taxon>
        <taxon>Curtobacterium</taxon>
    </lineage>
</organism>
<name>A0ABT7TLA8_9MICO</name>
<keyword evidence="1" id="KW-1133">Transmembrane helix</keyword>